<comment type="caution">
    <text evidence="14">The sequence shown here is derived from an EMBL/GenBank/DDBJ whole genome shotgun (WGS) entry which is preliminary data.</text>
</comment>
<evidence type="ECO:0000256" key="8">
    <source>
        <dbReference type="ARBA" id="ARBA00022840"/>
    </source>
</evidence>
<dbReference type="EC" id="2.7.1.15" evidence="2 12"/>
<dbReference type="AlphaFoldDB" id="A0A8J6I0I6"/>
<dbReference type="SUPFAM" id="SSF53613">
    <property type="entry name" value="Ribokinase-like"/>
    <property type="match status" value="1"/>
</dbReference>
<keyword evidence="10 12" id="KW-0630">Potassium</keyword>
<dbReference type="UniPathway" id="UPA00916">
    <property type="reaction ID" value="UER00889"/>
</dbReference>
<comment type="caution">
    <text evidence="12">Lacks conserved residue(s) required for the propagation of feature annotation.</text>
</comment>
<feature type="domain" description="Carbohydrate kinase PfkB" evidence="13">
    <location>
        <begin position="1"/>
        <end position="294"/>
    </location>
</feature>
<comment type="subcellular location">
    <subcellularLocation>
        <location evidence="12">Cytoplasm</location>
    </subcellularLocation>
</comment>
<feature type="binding site" evidence="12">
    <location>
        <position position="185"/>
    </location>
    <ligand>
        <name>ATP</name>
        <dbReference type="ChEBI" id="CHEBI:30616"/>
    </ligand>
</feature>
<evidence type="ECO:0000256" key="11">
    <source>
        <dbReference type="ARBA" id="ARBA00023277"/>
    </source>
</evidence>
<evidence type="ECO:0000256" key="6">
    <source>
        <dbReference type="ARBA" id="ARBA00022741"/>
    </source>
</evidence>
<comment type="pathway">
    <text evidence="12">Carbohydrate metabolism; D-ribose degradation; D-ribose 5-phosphate from beta-D-ribopyranose: step 2/2.</text>
</comment>
<dbReference type="PANTHER" id="PTHR10584">
    <property type="entry name" value="SUGAR KINASE"/>
    <property type="match status" value="1"/>
</dbReference>
<protein>
    <recommendedName>
        <fullName evidence="3 12">Ribokinase</fullName>
        <shortName evidence="12">RK</shortName>
        <ecNumber evidence="2 12">2.7.1.15</ecNumber>
    </recommendedName>
</protein>
<dbReference type="HAMAP" id="MF_01987">
    <property type="entry name" value="Ribokinase"/>
    <property type="match status" value="1"/>
</dbReference>
<evidence type="ECO:0000256" key="10">
    <source>
        <dbReference type="ARBA" id="ARBA00022958"/>
    </source>
</evidence>
<name>A0A8J6I0I6_9FIRM</name>
<dbReference type="GO" id="GO:0046872">
    <property type="term" value="F:metal ion binding"/>
    <property type="evidence" value="ECO:0007669"/>
    <property type="project" value="UniProtKB-KW"/>
</dbReference>
<keyword evidence="12" id="KW-0963">Cytoplasm</keyword>
<feature type="active site" description="Proton acceptor" evidence="12">
    <location>
        <position position="252"/>
    </location>
</feature>
<evidence type="ECO:0000256" key="2">
    <source>
        <dbReference type="ARBA" id="ARBA00012035"/>
    </source>
</evidence>
<comment type="cofactor">
    <cofactor evidence="12">
        <name>Mg(2+)</name>
        <dbReference type="ChEBI" id="CHEBI:18420"/>
    </cofactor>
    <text evidence="12">Requires a divalent cation, most likely magnesium in vivo, as an electrophilic catalyst to aid phosphoryl group transfer. It is the chelate of the metal and the nucleotide that is the actual substrate.</text>
</comment>
<dbReference type="Pfam" id="PF00294">
    <property type="entry name" value="PfkB"/>
    <property type="match status" value="1"/>
</dbReference>
<evidence type="ECO:0000256" key="5">
    <source>
        <dbReference type="ARBA" id="ARBA00022723"/>
    </source>
</evidence>
<feature type="binding site" evidence="12">
    <location>
        <begin position="220"/>
        <end position="225"/>
    </location>
    <ligand>
        <name>ATP</name>
        <dbReference type="ChEBI" id="CHEBI:30616"/>
    </ligand>
</feature>
<dbReference type="NCBIfam" id="TIGR02152">
    <property type="entry name" value="D_ribokin_bact"/>
    <property type="match status" value="1"/>
</dbReference>
<keyword evidence="11 12" id="KW-0119">Carbohydrate metabolism</keyword>
<feature type="binding site" evidence="12">
    <location>
        <position position="140"/>
    </location>
    <ligand>
        <name>substrate</name>
    </ligand>
</feature>
<keyword evidence="6 12" id="KW-0547">Nucleotide-binding</keyword>
<keyword evidence="7 12" id="KW-0418">Kinase</keyword>
<evidence type="ECO:0000256" key="7">
    <source>
        <dbReference type="ARBA" id="ARBA00022777"/>
    </source>
</evidence>
<feature type="binding site" evidence="12">
    <location>
        <position position="248"/>
    </location>
    <ligand>
        <name>K(+)</name>
        <dbReference type="ChEBI" id="CHEBI:29103"/>
    </ligand>
</feature>
<feature type="binding site" evidence="12">
    <location>
        <begin position="11"/>
        <end position="13"/>
    </location>
    <ligand>
        <name>substrate</name>
    </ligand>
</feature>
<evidence type="ECO:0000256" key="4">
    <source>
        <dbReference type="ARBA" id="ARBA00022679"/>
    </source>
</evidence>
<proteinExistence type="inferred from homology"/>
<feature type="binding site" evidence="12">
    <location>
        <position position="252"/>
    </location>
    <ligand>
        <name>substrate</name>
    </ligand>
</feature>
<evidence type="ECO:0000313" key="15">
    <source>
        <dbReference type="Proteomes" id="UP000657177"/>
    </source>
</evidence>
<evidence type="ECO:0000313" key="14">
    <source>
        <dbReference type="EMBL" id="MBA2132097.1"/>
    </source>
</evidence>
<dbReference type="GO" id="GO:0005737">
    <property type="term" value="C:cytoplasm"/>
    <property type="evidence" value="ECO:0007669"/>
    <property type="project" value="UniProtKB-SubCell"/>
</dbReference>
<dbReference type="PRINTS" id="PR00990">
    <property type="entry name" value="RIBOKINASE"/>
</dbReference>
<comment type="function">
    <text evidence="12">Catalyzes the phosphorylation of ribose at O-5 in a reaction requiring ATP and magnesium. The resulting D-ribose-5-phosphate can then be used either for sythesis of nucleotides, histidine, and tryptophan, or as a component of the pentose phosphate pathway.</text>
</comment>
<feature type="binding site" evidence="12">
    <location>
        <begin position="39"/>
        <end position="43"/>
    </location>
    <ligand>
        <name>substrate</name>
    </ligand>
</feature>
<dbReference type="Gene3D" id="3.40.1190.20">
    <property type="match status" value="1"/>
</dbReference>
<reference evidence="14" key="1">
    <citation type="submission" date="2020-06" db="EMBL/GenBank/DDBJ databases">
        <title>Novel chitinolytic bacterium.</title>
        <authorList>
            <person name="Ungkulpasvich U."/>
            <person name="Kosugi A."/>
            <person name="Uke A."/>
        </authorList>
    </citation>
    <scope>NUCLEOTIDE SEQUENCE</scope>
    <source>
        <strain evidence="14">UUS1-1</strain>
    </source>
</reference>
<evidence type="ECO:0000259" key="13">
    <source>
        <dbReference type="Pfam" id="PF00294"/>
    </source>
</evidence>
<comment type="catalytic activity">
    <reaction evidence="12">
        <text>D-ribose + ATP = D-ribose 5-phosphate + ADP + H(+)</text>
        <dbReference type="Rhea" id="RHEA:13697"/>
        <dbReference type="ChEBI" id="CHEBI:15378"/>
        <dbReference type="ChEBI" id="CHEBI:30616"/>
        <dbReference type="ChEBI" id="CHEBI:47013"/>
        <dbReference type="ChEBI" id="CHEBI:78346"/>
        <dbReference type="ChEBI" id="CHEBI:456216"/>
        <dbReference type="EC" id="2.7.1.15"/>
    </reaction>
</comment>
<dbReference type="PANTHER" id="PTHR10584:SF166">
    <property type="entry name" value="RIBOKINASE"/>
    <property type="match status" value="1"/>
</dbReference>
<dbReference type="InterPro" id="IPR002173">
    <property type="entry name" value="Carboh/pur_kinase_PfkB_CS"/>
</dbReference>
<evidence type="ECO:0000256" key="1">
    <source>
        <dbReference type="ARBA" id="ARBA00005380"/>
    </source>
</evidence>
<dbReference type="Proteomes" id="UP000657177">
    <property type="component" value="Unassembled WGS sequence"/>
</dbReference>
<keyword evidence="15" id="KW-1185">Reference proteome</keyword>
<keyword evidence="5 12" id="KW-0479">Metal-binding</keyword>
<evidence type="ECO:0000256" key="9">
    <source>
        <dbReference type="ARBA" id="ARBA00022842"/>
    </source>
</evidence>
<dbReference type="PROSITE" id="PS00583">
    <property type="entry name" value="PFKB_KINASES_1"/>
    <property type="match status" value="1"/>
</dbReference>
<evidence type="ECO:0000256" key="12">
    <source>
        <dbReference type="HAMAP-Rule" id="MF_01987"/>
    </source>
</evidence>
<dbReference type="GO" id="GO:0004747">
    <property type="term" value="F:ribokinase activity"/>
    <property type="evidence" value="ECO:0007669"/>
    <property type="project" value="UniProtKB-UniRule"/>
</dbReference>
<dbReference type="PROSITE" id="PS00584">
    <property type="entry name" value="PFKB_KINASES_2"/>
    <property type="match status" value="1"/>
</dbReference>
<gene>
    <name evidence="12 14" type="primary">rbsK</name>
    <name evidence="14" type="ORF">G5B42_00790</name>
</gene>
<keyword evidence="8 12" id="KW-0067">ATP-binding</keyword>
<dbReference type="InterPro" id="IPR002139">
    <property type="entry name" value="Ribo/fructo_kinase"/>
</dbReference>
<accession>A0A8J6I0I6</accession>
<feature type="binding site" evidence="12">
    <location>
        <begin position="251"/>
        <end position="252"/>
    </location>
    <ligand>
        <name>ATP</name>
        <dbReference type="ChEBI" id="CHEBI:30616"/>
    </ligand>
</feature>
<comment type="subunit">
    <text evidence="12">Homodimer.</text>
</comment>
<evidence type="ECO:0000256" key="3">
    <source>
        <dbReference type="ARBA" id="ARBA00016943"/>
    </source>
</evidence>
<comment type="similarity">
    <text evidence="12">Belongs to the carbohydrate kinase PfkB family. Ribokinase subfamily.</text>
</comment>
<sequence length="304" mass="32435">MSKIVVVGSLNFDTSIHVPHLPAKGETIIASHLSLHHGGKGANQAVAIARLGGQVSFIGAVGNDENGHQLINGLKKAGVDTTGIAIKDNAHTGMAFVCVAHSGENNIIVYPGTNYRITKEDIDRNRPLITDADYCLLQLEIPFEIVRYVIGICHEAKVKVVLNPAPVSADFDDRILAHVDYILPNETELAMMVGESVTMENIGKLASSLLAKGCGHAIVTLGENGSFLVDPVRQEHFPAVKVKAVDTTAAGDSFIGAFTYRLASGDRIDEAIRFATKAAAITVTRHGAQDALPSLEEVKNWLVS</sequence>
<dbReference type="InterPro" id="IPR011611">
    <property type="entry name" value="PfkB_dom"/>
</dbReference>
<dbReference type="GO" id="GO:0005524">
    <property type="term" value="F:ATP binding"/>
    <property type="evidence" value="ECO:0007669"/>
    <property type="project" value="UniProtKB-UniRule"/>
</dbReference>
<keyword evidence="4 12" id="KW-0808">Transferase</keyword>
<feature type="binding site" evidence="12">
    <location>
        <position position="246"/>
    </location>
    <ligand>
        <name>K(+)</name>
        <dbReference type="ChEBI" id="CHEBI:29103"/>
    </ligand>
</feature>
<dbReference type="InterPro" id="IPR029056">
    <property type="entry name" value="Ribokinase-like"/>
</dbReference>
<feature type="binding site" evidence="12">
    <location>
        <position position="282"/>
    </location>
    <ligand>
        <name>K(+)</name>
        <dbReference type="ChEBI" id="CHEBI:29103"/>
    </ligand>
</feature>
<keyword evidence="9 12" id="KW-0460">Magnesium</keyword>
<dbReference type="EMBL" id="JAAKDE010000001">
    <property type="protein sequence ID" value="MBA2132097.1"/>
    <property type="molecule type" value="Genomic_DNA"/>
</dbReference>
<dbReference type="GO" id="GO:0019303">
    <property type="term" value="P:D-ribose catabolic process"/>
    <property type="evidence" value="ECO:0007669"/>
    <property type="project" value="UniProtKB-UniRule"/>
</dbReference>
<feature type="binding site" evidence="12">
    <location>
        <position position="285"/>
    </location>
    <ligand>
        <name>K(+)</name>
        <dbReference type="ChEBI" id="CHEBI:29103"/>
    </ligand>
</feature>
<feature type="binding site" evidence="12">
    <location>
        <position position="287"/>
    </location>
    <ligand>
        <name>K(+)</name>
        <dbReference type="ChEBI" id="CHEBI:29103"/>
    </ligand>
</feature>
<organism evidence="14 15">
    <name type="scientific">Capillibacterium thermochitinicola</name>
    <dbReference type="NCBI Taxonomy" id="2699427"/>
    <lineage>
        <taxon>Bacteria</taxon>
        <taxon>Bacillati</taxon>
        <taxon>Bacillota</taxon>
        <taxon>Capillibacterium</taxon>
    </lineage>
</organism>
<dbReference type="CDD" id="cd01174">
    <property type="entry name" value="ribokinase"/>
    <property type="match status" value="1"/>
</dbReference>
<dbReference type="InterPro" id="IPR011877">
    <property type="entry name" value="Ribokinase"/>
</dbReference>
<comment type="activity regulation">
    <text evidence="12">Activated by a monovalent cation that binds near, but not in, the active site. The most likely occupant of the site in vivo is potassium. Ion binding induces a conformational change that may alter substrate affinity.</text>
</comment>
<comment type="similarity">
    <text evidence="1">Belongs to the carbohydrate kinase pfkB family.</text>
</comment>